<dbReference type="SUPFAM" id="SSF48452">
    <property type="entry name" value="TPR-like"/>
    <property type="match status" value="1"/>
</dbReference>
<reference evidence="1 2" key="1">
    <citation type="submission" date="2024-01" db="EMBL/GenBank/DDBJ databases">
        <title>Genome mining of biosynthetic gene clusters to explore secondary metabolites of Streptomyces sp.</title>
        <authorList>
            <person name="Baig A."/>
            <person name="Ajitkumar Shintre N."/>
            <person name="Kumar H."/>
            <person name="Anbarasu A."/>
            <person name="Ramaiah S."/>
        </authorList>
    </citation>
    <scope>NUCLEOTIDE SEQUENCE [LARGE SCALE GENOMIC DNA]</scope>
    <source>
        <strain evidence="1 2">A03</strain>
    </source>
</reference>
<dbReference type="Pfam" id="PF07721">
    <property type="entry name" value="TPR_4"/>
    <property type="match status" value="3"/>
</dbReference>
<comment type="caution">
    <text evidence="1">The sequence shown here is derived from an EMBL/GenBank/DDBJ whole genome shotgun (WGS) entry which is preliminary data.</text>
</comment>
<dbReference type="EMBL" id="JAYMRR010000010">
    <property type="protein sequence ID" value="MFB8751134.1"/>
    <property type="molecule type" value="Genomic_DNA"/>
</dbReference>
<organism evidence="1 2">
    <name type="scientific">Streptomyces parvulus</name>
    <dbReference type="NCBI Taxonomy" id="146923"/>
    <lineage>
        <taxon>Bacteria</taxon>
        <taxon>Bacillati</taxon>
        <taxon>Actinomycetota</taxon>
        <taxon>Actinomycetes</taxon>
        <taxon>Kitasatosporales</taxon>
        <taxon>Streptomycetaceae</taxon>
        <taxon>Streptomyces</taxon>
    </lineage>
</organism>
<name>A0ABV5DFK7_9ACTN</name>
<dbReference type="Proteomes" id="UP001585018">
    <property type="component" value="Unassembled WGS sequence"/>
</dbReference>
<dbReference type="InterPro" id="IPR011717">
    <property type="entry name" value="TPR-4"/>
</dbReference>
<dbReference type="InterPro" id="IPR011990">
    <property type="entry name" value="TPR-like_helical_dom_sf"/>
</dbReference>
<protein>
    <recommendedName>
        <fullName evidence="3">Tetratricopeptide repeat protein</fullName>
    </recommendedName>
</protein>
<evidence type="ECO:0000313" key="1">
    <source>
        <dbReference type="EMBL" id="MFB8751134.1"/>
    </source>
</evidence>
<gene>
    <name evidence="1" type="ORF">VSS30_20245</name>
</gene>
<dbReference type="Gene3D" id="1.25.40.10">
    <property type="entry name" value="Tetratricopeptide repeat domain"/>
    <property type="match status" value="1"/>
</dbReference>
<proteinExistence type="predicted"/>
<sequence length="312" mass="33811">MTHTRTTGRPTTPAQSFLFAGEGTPCWYAARPAIGSDDPGEAERLLRSSQSAVGPEHFRAARVLLHDGRPHQVALWCIELRNRARTAAWAAAFGALRSESLLHLGDLPGAEYEAAEAAGDGADQPAAVGSWAIALLTEALIEQGRHEEAAVRLGEPAATPDLSGLPPLRARGRLLLALDRPDEALAAFTRVALLVRRHTTQLLPHLPWRSDLAQALLRLGQRDQAHALLMEELASPAPGPRERGIALRVLSATEEPERRLPTLSRAATELRRSDERIELARVLDDFARTLDTLGEPSTAEVFRRRAAGLLAA</sequence>
<evidence type="ECO:0000313" key="2">
    <source>
        <dbReference type="Proteomes" id="UP001585018"/>
    </source>
</evidence>
<dbReference type="RefSeq" id="WP_230071896.1">
    <property type="nucleotide sequence ID" value="NZ_CBDRAY010000070.1"/>
</dbReference>
<keyword evidence="2" id="KW-1185">Reference proteome</keyword>
<evidence type="ECO:0008006" key="3">
    <source>
        <dbReference type="Google" id="ProtNLM"/>
    </source>
</evidence>
<accession>A0ABV5DFK7</accession>